<dbReference type="PROSITE" id="PS00012">
    <property type="entry name" value="PHOSPHOPANTETHEINE"/>
    <property type="match status" value="1"/>
</dbReference>
<dbReference type="SUPFAM" id="SSF47336">
    <property type="entry name" value="ACP-like"/>
    <property type="match status" value="1"/>
</dbReference>
<evidence type="ECO:0000313" key="5">
    <source>
        <dbReference type="Proteomes" id="UP001180737"/>
    </source>
</evidence>
<dbReference type="InterPro" id="IPR020806">
    <property type="entry name" value="PKS_PP-bd"/>
</dbReference>
<keyword evidence="5" id="KW-1185">Reference proteome</keyword>
<dbReference type="EMBL" id="JAVRFJ010000040">
    <property type="protein sequence ID" value="MDT0572595.1"/>
    <property type="molecule type" value="Genomic_DNA"/>
</dbReference>
<reference evidence="4" key="1">
    <citation type="submission" date="2024-05" db="EMBL/GenBank/DDBJ databases">
        <title>30 novel species of actinomycetes from the DSMZ collection.</title>
        <authorList>
            <person name="Nouioui I."/>
        </authorList>
    </citation>
    <scope>NUCLEOTIDE SEQUENCE</scope>
    <source>
        <strain evidence="4">DSM 3412</strain>
    </source>
</reference>
<keyword evidence="2" id="KW-0597">Phosphoprotein</keyword>
<dbReference type="RefSeq" id="WP_033527854.1">
    <property type="nucleotide sequence ID" value="NZ_JAVRFJ010000040.1"/>
</dbReference>
<dbReference type="InterPro" id="IPR009081">
    <property type="entry name" value="PP-bd_ACP"/>
</dbReference>
<evidence type="ECO:0000256" key="1">
    <source>
        <dbReference type="ARBA" id="ARBA00022450"/>
    </source>
</evidence>
<accession>A0ABU2Z8A8</accession>
<comment type="caution">
    <text evidence="4">The sequence shown here is derived from an EMBL/GenBank/DDBJ whole genome shotgun (WGS) entry which is preliminary data.</text>
</comment>
<dbReference type="InterPro" id="IPR036736">
    <property type="entry name" value="ACP-like_sf"/>
</dbReference>
<protein>
    <submittedName>
        <fullName evidence="4">Acyl carrier protein</fullName>
    </submittedName>
</protein>
<dbReference type="Pfam" id="PF00550">
    <property type="entry name" value="PP-binding"/>
    <property type="match status" value="1"/>
</dbReference>
<sequence length="97" mass="10342">MTAGNRDVHTWLTARVATYLRRSPEDIDTSVPLADYGLDSLTALAVTADIEDEFEVTVDDALTWDHPTVDALSAALSELVGGQPAAAAGTSEKQARR</sequence>
<evidence type="ECO:0000313" key="4">
    <source>
        <dbReference type="EMBL" id="MDT0572595.1"/>
    </source>
</evidence>
<gene>
    <name evidence="4" type="ORF">RM704_34905</name>
</gene>
<dbReference type="Proteomes" id="UP001180737">
    <property type="component" value="Unassembled WGS sequence"/>
</dbReference>
<organism evidence="4 5">
    <name type="scientific">Streptomyces gottesmaniae</name>
    <dbReference type="NCBI Taxonomy" id="3075518"/>
    <lineage>
        <taxon>Bacteria</taxon>
        <taxon>Bacillati</taxon>
        <taxon>Actinomycetota</taxon>
        <taxon>Actinomycetes</taxon>
        <taxon>Kitasatosporales</taxon>
        <taxon>Streptomycetaceae</taxon>
        <taxon>Streptomyces</taxon>
    </lineage>
</organism>
<evidence type="ECO:0000256" key="2">
    <source>
        <dbReference type="ARBA" id="ARBA00022553"/>
    </source>
</evidence>
<dbReference type="SMART" id="SM00823">
    <property type="entry name" value="PKS_PP"/>
    <property type="match status" value="1"/>
</dbReference>
<dbReference type="PROSITE" id="PS50075">
    <property type="entry name" value="CARRIER"/>
    <property type="match status" value="1"/>
</dbReference>
<feature type="domain" description="Carrier" evidence="3">
    <location>
        <begin position="3"/>
        <end position="80"/>
    </location>
</feature>
<evidence type="ECO:0000259" key="3">
    <source>
        <dbReference type="PROSITE" id="PS50075"/>
    </source>
</evidence>
<dbReference type="Gene3D" id="1.10.1200.10">
    <property type="entry name" value="ACP-like"/>
    <property type="match status" value="1"/>
</dbReference>
<name>A0ABU2Z8A8_9ACTN</name>
<dbReference type="InterPro" id="IPR006162">
    <property type="entry name" value="Ppantetheine_attach_site"/>
</dbReference>
<keyword evidence="1" id="KW-0596">Phosphopantetheine</keyword>
<proteinExistence type="predicted"/>